<evidence type="ECO:0000256" key="5">
    <source>
        <dbReference type="HAMAP-Rule" id="MF_01948"/>
    </source>
</evidence>
<dbReference type="RefSeq" id="WP_034613090.1">
    <property type="nucleotide sequence ID" value="NZ_JSUM01000003.1"/>
</dbReference>
<evidence type="ECO:0000313" key="7">
    <source>
        <dbReference type="EMBL" id="KGQ71155.1"/>
    </source>
</evidence>
<feature type="domain" description="Lipopolysaccharide assembly protein A" evidence="6">
    <location>
        <begin position="25"/>
        <end position="86"/>
    </location>
</feature>
<keyword evidence="4 5" id="KW-0472">Membrane</keyword>
<protein>
    <recommendedName>
        <fullName evidence="5">Probable lipopolysaccharide assembly protein A</fullName>
    </recommendedName>
</protein>
<keyword evidence="5" id="KW-0997">Cell inner membrane</keyword>
<evidence type="ECO:0000256" key="3">
    <source>
        <dbReference type="ARBA" id="ARBA00022989"/>
    </source>
</evidence>
<reference evidence="7 8" key="1">
    <citation type="submission" date="2014-11" db="EMBL/GenBank/DDBJ databases">
        <title>Draft genome sequence of Chelonobacter oris 1662T, associated with respiratory disease in Hermann's Tortoises.</title>
        <authorList>
            <person name="Kudirkiene E."/>
            <person name="Hansen M.J."/>
            <person name="Bojesen A.M."/>
        </authorList>
    </citation>
    <scope>NUCLEOTIDE SEQUENCE [LARGE SCALE GENOMIC DNA]</scope>
    <source>
        <strain evidence="7 8">1662</strain>
    </source>
</reference>
<evidence type="ECO:0000256" key="2">
    <source>
        <dbReference type="ARBA" id="ARBA00022692"/>
    </source>
</evidence>
<dbReference type="GO" id="GO:0008653">
    <property type="term" value="P:lipopolysaccharide metabolic process"/>
    <property type="evidence" value="ECO:0007669"/>
    <property type="project" value="InterPro"/>
</dbReference>
<organism evidence="7 8">
    <name type="scientific">Chelonobacter oris</name>
    <dbReference type="NCBI Taxonomy" id="505317"/>
    <lineage>
        <taxon>Bacteria</taxon>
        <taxon>Pseudomonadati</taxon>
        <taxon>Pseudomonadota</taxon>
        <taxon>Gammaproteobacteria</taxon>
        <taxon>Pasteurellales</taxon>
        <taxon>Pasteurellaceae</taxon>
        <taxon>Chelonobacter</taxon>
    </lineage>
</organism>
<comment type="function">
    <text evidence="5">Involved in the assembly of lipopolysaccharide (LPS).</text>
</comment>
<comment type="caution">
    <text evidence="5">Lacks conserved residue(s) required for the propagation of feature annotation.</text>
</comment>
<name>A0A0A3AVT7_9PAST</name>
<dbReference type="STRING" id="505317.OA57_02695"/>
<dbReference type="InterPro" id="IPR032906">
    <property type="entry name" value="LapA"/>
</dbReference>
<evidence type="ECO:0000256" key="1">
    <source>
        <dbReference type="ARBA" id="ARBA00022475"/>
    </source>
</evidence>
<sequence>MIKYILGFVIVLTIVIVAITIGADNDQVISFNYIIAKSELQLSSLAAILFGLGLLLGWVICAFFVLRLKVKNLRLNRQIKRQTQQITELTVSRDKIV</sequence>
<evidence type="ECO:0000259" key="6">
    <source>
        <dbReference type="Pfam" id="PF06305"/>
    </source>
</evidence>
<feature type="transmembrane region" description="Helical" evidence="5">
    <location>
        <begin position="46"/>
        <end position="68"/>
    </location>
</feature>
<dbReference type="EMBL" id="JSUM01000003">
    <property type="protein sequence ID" value="KGQ71155.1"/>
    <property type="molecule type" value="Genomic_DNA"/>
</dbReference>
<accession>A0A0A3AVT7</accession>
<dbReference type="GO" id="GO:0005886">
    <property type="term" value="C:plasma membrane"/>
    <property type="evidence" value="ECO:0007669"/>
    <property type="project" value="UniProtKB-SubCell"/>
</dbReference>
<keyword evidence="2 5" id="KW-0812">Transmembrane</keyword>
<comment type="similarity">
    <text evidence="5">Belongs to the LapA family.</text>
</comment>
<gene>
    <name evidence="5" type="primary">lapA</name>
    <name evidence="7" type="ORF">OA57_02695</name>
</gene>
<keyword evidence="1 5" id="KW-1003">Cell membrane</keyword>
<dbReference type="InterPro" id="IPR010445">
    <property type="entry name" value="LapA_dom"/>
</dbReference>
<evidence type="ECO:0000256" key="4">
    <source>
        <dbReference type="ARBA" id="ARBA00023136"/>
    </source>
</evidence>
<keyword evidence="8" id="KW-1185">Reference proteome</keyword>
<evidence type="ECO:0000313" key="8">
    <source>
        <dbReference type="Proteomes" id="UP000030380"/>
    </source>
</evidence>
<dbReference type="HAMAP" id="MF_01948">
    <property type="entry name" value="LPS_assembly_LapA"/>
    <property type="match status" value="1"/>
</dbReference>
<dbReference type="Pfam" id="PF06305">
    <property type="entry name" value="LapA_dom"/>
    <property type="match status" value="1"/>
</dbReference>
<proteinExistence type="inferred from homology"/>
<dbReference type="AlphaFoldDB" id="A0A0A3AVT7"/>
<keyword evidence="3 5" id="KW-1133">Transmembrane helix</keyword>
<comment type="caution">
    <text evidence="7">The sequence shown here is derived from an EMBL/GenBank/DDBJ whole genome shotgun (WGS) entry which is preliminary data.</text>
</comment>
<dbReference type="Proteomes" id="UP000030380">
    <property type="component" value="Unassembled WGS sequence"/>
</dbReference>
<comment type="subcellular location">
    <subcellularLocation>
        <location evidence="5">Cell inner membrane</location>
        <topology evidence="5">Single-pass membrane protein</topology>
    </subcellularLocation>
</comment>